<protein>
    <submittedName>
        <fullName evidence="2">Uncharacterized protein</fullName>
    </submittedName>
</protein>
<proteinExistence type="predicted"/>
<dbReference type="PATRIC" id="fig|53413.25.peg.1564"/>
<feature type="compositionally biased region" description="Low complexity" evidence="1">
    <location>
        <begin position="1"/>
        <end position="33"/>
    </location>
</feature>
<sequence>QPDLHAQQQQQALEQQRQWQLQQDQQLQLQSEQQQRHQQEQAQRAEDEKSRDAQRDKEQSATVTATADTPATSTARHGEHTQPSPGLLPYSDPAHPRHGLYADVQERMQAQGHAFSEERLTQITAALNESYFKPGWEGEFYVARDTVFALNYDHPLGIARVQMHEAAPSIQASMEVAQAGDLKHAQISEKIAQDRMQAQAQAQSAPGMGI</sequence>
<dbReference type="Proteomes" id="UP000054035">
    <property type="component" value="Unassembled WGS sequence"/>
</dbReference>
<evidence type="ECO:0000313" key="3">
    <source>
        <dbReference type="Proteomes" id="UP000054035"/>
    </source>
</evidence>
<feature type="compositionally biased region" description="Low complexity" evidence="1">
    <location>
        <begin position="61"/>
        <end position="75"/>
    </location>
</feature>
<evidence type="ECO:0000313" key="2">
    <source>
        <dbReference type="EMBL" id="KPL48065.1"/>
    </source>
</evidence>
<dbReference type="EMBL" id="JFAQ01000179">
    <property type="protein sequence ID" value="KPL48065.1"/>
    <property type="molecule type" value="Genomic_DNA"/>
</dbReference>
<feature type="non-terminal residue" evidence="2">
    <location>
        <position position="1"/>
    </location>
</feature>
<dbReference type="AlphaFoldDB" id="A0A0N8GD91"/>
<gene>
    <name evidence="2" type="ORF">XAXN_15930</name>
</gene>
<dbReference type="RefSeq" id="WP_209018945.1">
    <property type="nucleotide sequence ID" value="NZ_JFAQ01000179.1"/>
</dbReference>
<comment type="caution">
    <text evidence="2">The sequence shown here is derived from an EMBL/GenBank/DDBJ whole genome shotgun (WGS) entry which is preliminary data.</text>
</comment>
<name>A0A0N8GD91_9XANT</name>
<organism evidence="2 3">
    <name type="scientific">Xanthomonas axonopodis</name>
    <dbReference type="NCBI Taxonomy" id="53413"/>
    <lineage>
        <taxon>Bacteria</taxon>
        <taxon>Pseudomonadati</taxon>
        <taxon>Pseudomonadota</taxon>
        <taxon>Gammaproteobacteria</taxon>
        <taxon>Lysobacterales</taxon>
        <taxon>Lysobacteraceae</taxon>
        <taxon>Xanthomonas</taxon>
    </lineage>
</organism>
<reference evidence="2 3" key="1">
    <citation type="submission" date="2014-02" db="EMBL/GenBank/DDBJ databases">
        <title>Genome sequence of Xanthomonas axonopodis DSM 3585 (T).</title>
        <authorList>
            <person name="Midha S."/>
            <person name="Patil P.B."/>
        </authorList>
    </citation>
    <scope>NUCLEOTIDE SEQUENCE [LARGE SCALE GENOMIC DNA]</scope>
    <source>
        <strain evidence="2 3">DSM 3585</strain>
    </source>
</reference>
<feature type="compositionally biased region" description="Basic and acidic residues" evidence="1">
    <location>
        <begin position="34"/>
        <end position="59"/>
    </location>
</feature>
<feature type="region of interest" description="Disordered" evidence="1">
    <location>
        <begin position="1"/>
        <end position="98"/>
    </location>
</feature>
<accession>A0A0N8GD91</accession>
<evidence type="ECO:0000256" key="1">
    <source>
        <dbReference type="SAM" id="MobiDB-lite"/>
    </source>
</evidence>